<dbReference type="EMBL" id="LKHP01000001">
    <property type="protein sequence ID" value="KRQ87965.1"/>
    <property type="molecule type" value="Genomic_DNA"/>
</dbReference>
<dbReference type="InterPro" id="IPR002549">
    <property type="entry name" value="AI-2E-like"/>
</dbReference>
<feature type="transmembrane region" description="Helical" evidence="6">
    <location>
        <begin position="300"/>
        <end position="330"/>
    </location>
</feature>
<dbReference type="AlphaFoldDB" id="A0A0R3K0A7"/>
<evidence type="ECO:0000256" key="3">
    <source>
        <dbReference type="ARBA" id="ARBA00022692"/>
    </source>
</evidence>
<feature type="transmembrane region" description="Helical" evidence="6">
    <location>
        <begin position="208"/>
        <end position="226"/>
    </location>
</feature>
<evidence type="ECO:0000256" key="1">
    <source>
        <dbReference type="ARBA" id="ARBA00004141"/>
    </source>
</evidence>
<dbReference type="STRING" id="908809.ABG79_00130"/>
<protein>
    <submittedName>
        <fullName evidence="7">Pheromone autoinducer 2 transporter</fullName>
    </submittedName>
</protein>
<comment type="similarity">
    <text evidence="2">Belongs to the autoinducer-2 exporter (AI-2E) (TC 2.A.86) family.</text>
</comment>
<feature type="transmembrane region" description="Helical" evidence="6">
    <location>
        <begin position="140"/>
        <end position="164"/>
    </location>
</feature>
<sequence>MDTKELYEKLKSKYFKKLFAFAIIFTMFYIMKDLLNIFILTFLITFLISSLNKALTKQIRKIFHIDDVIVSVFIYLIIFVMIIYSLYKYLPITIKQVLDILDELKNFDYDKINYSSSEYINFLLKHIDIKKYILEGTQHVFVLMGQIGHFTFDFIAALVLSMFFMFEKYKVLSFVRKFKESKISWLYGYFKNLSTSFIDSFGKVLQSQFVVAIVNSIATIVFIYFLKFNHIIGLGVLVFILSLIPVVGTIISVVPLSIIAFDVGGINYIILIISFIIIFHAFISYYLYPKLMSHKVNLPTFFIFIVLIIVEHFLGVWGLLLGIPLFIFILDLLEVDFS</sequence>
<comment type="subcellular location">
    <subcellularLocation>
        <location evidence="1">Membrane</location>
        <topology evidence="1">Multi-pass membrane protein</topology>
    </subcellularLocation>
</comment>
<proteinExistence type="inferred from homology"/>
<dbReference type="PANTHER" id="PTHR21716:SF62">
    <property type="entry name" value="TRANSPORT PROTEIN YDBI-RELATED"/>
    <property type="match status" value="1"/>
</dbReference>
<dbReference type="PANTHER" id="PTHR21716">
    <property type="entry name" value="TRANSMEMBRANE PROTEIN"/>
    <property type="match status" value="1"/>
</dbReference>
<dbReference type="GO" id="GO:0016020">
    <property type="term" value="C:membrane"/>
    <property type="evidence" value="ECO:0007669"/>
    <property type="project" value="UniProtKB-SubCell"/>
</dbReference>
<feature type="transmembrane region" description="Helical" evidence="6">
    <location>
        <begin position="266"/>
        <end position="288"/>
    </location>
</feature>
<dbReference type="RefSeq" id="WP_057976050.1">
    <property type="nucleotide sequence ID" value="NZ_LKHP01000001.1"/>
</dbReference>
<keyword evidence="5 6" id="KW-0472">Membrane</keyword>
<evidence type="ECO:0000256" key="6">
    <source>
        <dbReference type="SAM" id="Phobius"/>
    </source>
</evidence>
<dbReference type="GO" id="GO:0055085">
    <property type="term" value="P:transmembrane transport"/>
    <property type="evidence" value="ECO:0007669"/>
    <property type="project" value="TreeGrafter"/>
</dbReference>
<name>A0A0R3K0A7_CALMK</name>
<dbReference type="OrthoDB" id="9772136at2"/>
<keyword evidence="3 6" id="KW-0812">Transmembrane</keyword>
<evidence type="ECO:0000256" key="5">
    <source>
        <dbReference type="ARBA" id="ARBA00023136"/>
    </source>
</evidence>
<keyword evidence="4 6" id="KW-1133">Transmembrane helix</keyword>
<dbReference type="Proteomes" id="UP000052015">
    <property type="component" value="Unassembled WGS sequence"/>
</dbReference>
<feature type="transmembrane region" description="Helical" evidence="6">
    <location>
        <begin position="68"/>
        <end position="87"/>
    </location>
</feature>
<evidence type="ECO:0000256" key="2">
    <source>
        <dbReference type="ARBA" id="ARBA00009773"/>
    </source>
</evidence>
<reference evidence="7 8" key="1">
    <citation type="submission" date="2015-09" db="EMBL/GenBank/DDBJ databases">
        <title>Draft genome sequence of a Caloramator mitchellensis, a moderate thermophile from the Great Artesian Basin of Australia.</title>
        <authorList>
            <person name="Patel B.K."/>
        </authorList>
    </citation>
    <scope>NUCLEOTIDE SEQUENCE [LARGE SCALE GENOMIC DNA]</scope>
    <source>
        <strain evidence="7 8">VF08</strain>
    </source>
</reference>
<accession>A0A0R3K0A7</accession>
<feature type="transmembrane region" description="Helical" evidence="6">
    <location>
        <begin position="14"/>
        <end position="31"/>
    </location>
</feature>
<comment type="caution">
    <text evidence="7">The sequence shown here is derived from an EMBL/GenBank/DDBJ whole genome shotgun (WGS) entry which is preliminary data.</text>
</comment>
<gene>
    <name evidence="7" type="ORF">ABG79_00130</name>
</gene>
<evidence type="ECO:0000256" key="4">
    <source>
        <dbReference type="ARBA" id="ARBA00022989"/>
    </source>
</evidence>
<organism evidence="7 8">
    <name type="scientific">Caloramator mitchellensis</name>
    <dbReference type="NCBI Taxonomy" id="908809"/>
    <lineage>
        <taxon>Bacteria</taxon>
        <taxon>Bacillati</taxon>
        <taxon>Bacillota</taxon>
        <taxon>Clostridia</taxon>
        <taxon>Eubacteriales</taxon>
        <taxon>Clostridiaceae</taxon>
        <taxon>Caloramator</taxon>
    </lineage>
</organism>
<dbReference type="Pfam" id="PF01594">
    <property type="entry name" value="AI-2E_transport"/>
    <property type="match status" value="1"/>
</dbReference>
<feature type="transmembrane region" description="Helical" evidence="6">
    <location>
        <begin position="233"/>
        <end position="260"/>
    </location>
</feature>
<keyword evidence="8" id="KW-1185">Reference proteome</keyword>
<evidence type="ECO:0000313" key="7">
    <source>
        <dbReference type="EMBL" id="KRQ87965.1"/>
    </source>
</evidence>
<evidence type="ECO:0000313" key="8">
    <source>
        <dbReference type="Proteomes" id="UP000052015"/>
    </source>
</evidence>